<dbReference type="Pfam" id="PF00583">
    <property type="entry name" value="Acetyltransf_1"/>
    <property type="match status" value="1"/>
</dbReference>
<proteinExistence type="predicted"/>
<dbReference type="Gene3D" id="3.40.630.30">
    <property type="match status" value="1"/>
</dbReference>
<reference evidence="3" key="1">
    <citation type="submission" date="2022-11" db="UniProtKB">
        <authorList>
            <consortium name="WormBaseParasite"/>
        </authorList>
    </citation>
    <scope>IDENTIFICATION</scope>
</reference>
<dbReference type="PANTHER" id="PTHR47237:SF1">
    <property type="entry name" value="SLL0310 PROTEIN"/>
    <property type="match status" value="1"/>
</dbReference>
<dbReference type="WBParaSite" id="PSAMB.scaffold9126size5330.g32137.t1">
    <property type="protein sequence ID" value="PSAMB.scaffold9126size5330.g32137.t1"/>
    <property type="gene ID" value="PSAMB.scaffold9126size5330.g32137"/>
</dbReference>
<protein>
    <submittedName>
        <fullName evidence="3">N-acetyltransferase domain-containing protein</fullName>
    </submittedName>
</protein>
<feature type="domain" description="N-acetyltransferase" evidence="1">
    <location>
        <begin position="11"/>
        <end position="185"/>
    </location>
</feature>
<dbReference type="InterPro" id="IPR000182">
    <property type="entry name" value="GNAT_dom"/>
</dbReference>
<organism evidence="2 3">
    <name type="scientific">Plectus sambesii</name>
    <dbReference type="NCBI Taxonomy" id="2011161"/>
    <lineage>
        <taxon>Eukaryota</taxon>
        <taxon>Metazoa</taxon>
        <taxon>Ecdysozoa</taxon>
        <taxon>Nematoda</taxon>
        <taxon>Chromadorea</taxon>
        <taxon>Plectida</taxon>
        <taxon>Plectina</taxon>
        <taxon>Plectoidea</taxon>
        <taxon>Plectidae</taxon>
        <taxon>Plectus</taxon>
    </lineage>
</organism>
<keyword evidence="2" id="KW-1185">Reference proteome</keyword>
<evidence type="ECO:0000259" key="1">
    <source>
        <dbReference type="PROSITE" id="PS51186"/>
    </source>
</evidence>
<dbReference type="PANTHER" id="PTHR47237">
    <property type="entry name" value="SLL0310 PROTEIN"/>
    <property type="match status" value="1"/>
</dbReference>
<dbReference type="PROSITE" id="PS51186">
    <property type="entry name" value="GNAT"/>
    <property type="match status" value="1"/>
</dbReference>
<dbReference type="InterPro" id="IPR041496">
    <property type="entry name" value="YitH/HolE_GNAT"/>
</dbReference>
<dbReference type="InterPro" id="IPR052729">
    <property type="entry name" value="Acyl/Acetyltrans_Enzymes"/>
</dbReference>
<evidence type="ECO:0000313" key="2">
    <source>
        <dbReference type="Proteomes" id="UP000887566"/>
    </source>
</evidence>
<name>A0A914XM82_9BILA</name>
<dbReference type="SUPFAM" id="SSF55729">
    <property type="entry name" value="Acyl-CoA N-acyltransferases (Nat)"/>
    <property type="match status" value="1"/>
</dbReference>
<dbReference type="GO" id="GO:0016747">
    <property type="term" value="F:acyltransferase activity, transferring groups other than amino-acyl groups"/>
    <property type="evidence" value="ECO:0007669"/>
    <property type="project" value="InterPro"/>
</dbReference>
<dbReference type="InterPro" id="IPR016181">
    <property type="entry name" value="Acyl_CoA_acyltransferase"/>
</dbReference>
<dbReference type="Proteomes" id="UP000887566">
    <property type="component" value="Unplaced"/>
</dbReference>
<dbReference type="AlphaFoldDB" id="A0A914XM82"/>
<dbReference type="CDD" id="cd04301">
    <property type="entry name" value="NAT_SF"/>
    <property type="match status" value="1"/>
</dbReference>
<evidence type="ECO:0000313" key="3">
    <source>
        <dbReference type="WBParaSite" id="PSAMB.scaffold9126size5330.g32137.t1"/>
    </source>
</evidence>
<dbReference type="Gene3D" id="3.40.630.90">
    <property type="match status" value="1"/>
</dbReference>
<accession>A0A914XM82</accession>
<dbReference type="Pfam" id="PF18014">
    <property type="entry name" value="Acetyltransf_18"/>
    <property type="match status" value="1"/>
</dbReference>
<sequence>MSEPRNGATIFFLDPPTEEQWSQIQGVVDQVEWDVSHWNYFLILSRLPYAKAVVSVDDKGKYVGILVFAQPPSPHVSYVGLYIVSESCRGNGIGQRMWKLMKEHTDESRVLAIDSEGNMTDKYRAVEFPVPGPTWQEMSGPVAQLNASLQQAIQEKDCRFKIIDPNTVMDEVIKFDSKIMHLERPEFVQQFFRVADGKAIIAEDGSVVAIGATMPTFLHEKQIRIGPLYAENFNCMLMLLSALMHDVKQPEFLIMAPSETEKGRMFIDFLTEKSHSSLGSLFMRSFDRPYECPTEWSKVFALSFHVASPTMS</sequence>